<evidence type="ECO:0000259" key="1">
    <source>
        <dbReference type="Pfam" id="PF24024"/>
    </source>
</evidence>
<evidence type="ECO:0000313" key="2">
    <source>
        <dbReference type="EMBL" id="KKK84319.1"/>
    </source>
</evidence>
<gene>
    <name evidence="2" type="ORF">LCGC14_2784560</name>
</gene>
<organism evidence="2">
    <name type="scientific">marine sediment metagenome</name>
    <dbReference type="NCBI Taxonomy" id="412755"/>
    <lineage>
        <taxon>unclassified sequences</taxon>
        <taxon>metagenomes</taxon>
        <taxon>ecological metagenomes</taxon>
    </lineage>
</organism>
<dbReference type="EMBL" id="LAZR01051834">
    <property type="protein sequence ID" value="KKK84319.1"/>
    <property type="molecule type" value="Genomic_DNA"/>
</dbReference>
<dbReference type="Pfam" id="PF24024">
    <property type="entry name" value="DUF7336"/>
    <property type="match status" value="1"/>
</dbReference>
<accession>A0A0F9B0W3</accession>
<proteinExistence type="predicted"/>
<sequence length="153" mass="18177">MTVYVVTRGDYSDYHIVSIWAKKEEAERVVALTNKERDWDDSPEIEEWECGEEKYVPLWMCDISKDGMIGDVDIHCPYGQMDECRDHFVLDRGDEYLRIYVRCEHKEDVAKIVNERRAAIVASGTWDYNIKKLKKLVEETQYRFQFVNISDPR</sequence>
<dbReference type="AlphaFoldDB" id="A0A0F9B0W3"/>
<name>A0A0F9B0W3_9ZZZZ</name>
<reference evidence="2" key="1">
    <citation type="journal article" date="2015" name="Nature">
        <title>Complex archaea that bridge the gap between prokaryotes and eukaryotes.</title>
        <authorList>
            <person name="Spang A."/>
            <person name="Saw J.H."/>
            <person name="Jorgensen S.L."/>
            <person name="Zaremba-Niedzwiedzka K."/>
            <person name="Martijn J."/>
            <person name="Lind A.E."/>
            <person name="van Eijk R."/>
            <person name="Schleper C."/>
            <person name="Guy L."/>
            <person name="Ettema T.J."/>
        </authorList>
    </citation>
    <scope>NUCLEOTIDE SEQUENCE</scope>
</reference>
<protein>
    <recommendedName>
        <fullName evidence="1">DUF7336 domain-containing protein</fullName>
    </recommendedName>
</protein>
<comment type="caution">
    <text evidence="2">The sequence shown here is derived from an EMBL/GenBank/DDBJ whole genome shotgun (WGS) entry which is preliminary data.</text>
</comment>
<feature type="domain" description="DUF7336" evidence="1">
    <location>
        <begin position="1"/>
        <end position="51"/>
    </location>
</feature>
<dbReference type="InterPro" id="IPR055760">
    <property type="entry name" value="DUF7336"/>
</dbReference>